<dbReference type="GO" id="GO:0008395">
    <property type="term" value="F:steroid hydroxylase activity"/>
    <property type="evidence" value="ECO:0007669"/>
    <property type="project" value="TreeGrafter"/>
</dbReference>
<accession>A0AAU7AQV8</accession>
<dbReference type="AlphaFoldDB" id="A0AAU7AQV8"/>
<evidence type="ECO:0000313" key="2">
    <source>
        <dbReference type="EMBL" id="XAY04025.1"/>
    </source>
</evidence>
<dbReference type="Pfam" id="PF00067">
    <property type="entry name" value="p450"/>
    <property type="match status" value="1"/>
</dbReference>
<dbReference type="EC" id="1.14.15.14" evidence="2"/>
<comment type="similarity">
    <text evidence="1">Belongs to the cytochrome P450 family.</text>
</comment>
<name>A0AAU7AQV8_9ACTN</name>
<evidence type="ECO:0000256" key="1">
    <source>
        <dbReference type="ARBA" id="ARBA00010617"/>
    </source>
</evidence>
<dbReference type="KEGG" id="parq:DSM112329_00851"/>
<gene>
    <name evidence="2" type="ORF">DSM112329_00851</name>
</gene>
<dbReference type="EMBL" id="CP114014">
    <property type="protein sequence ID" value="XAY04025.1"/>
    <property type="molecule type" value="Genomic_DNA"/>
</dbReference>
<dbReference type="GO" id="GO:0006707">
    <property type="term" value="P:cholesterol catabolic process"/>
    <property type="evidence" value="ECO:0007669"/>
    <property type="project" value="TreeGrafter"/>
</dbReference>
<organism evidence="2">
    <name type="scientific">Paraconexibacter sp. AEG42_29</name>
    <dbReference type="NCBI Taxonomy" id="2997339"/>
    <lineage>
        <taxon>Bacteria</taxon>
        <taxon>Bacillati</taxon>
        <taxon>Actinomycetota</taxon>
        <taxon>Thermoleophilia</taxon>
        <taxon>Solirubrobacterales</taxon>
        <taxon>Paraconexibacteraceae</taxon>
        <taxon>Paraconexibacter</taxon>
    </lineage>
</organism>
<dbReference type="SUPFAM" id="SSF48264">
    <property type="entry name" value="Cytochrome P450"/>
    <property type="match status" value="1"/>
</dbReference>
<dbReference type="Gene3D" id="1.10.630.10">
    <property type="entry name" value="Cytochrome P450"/>
    <property type="match status" value="1"/>
</dbReference>
<dbReference type="CDD" id="cd11033">
    <property type="entry name" value="CYP142-like"/>
    <property type="match status" value="1"/>
</dbReference>
<dbReference type="GO" id="GO:0036199">
    <property type="term" value="F:cholest-4-en-3-one 26-monooxygenase activity"/>
    <property type="evidence" value="ECO:0007669"/>
    <property type="project" value="TreeGrafter"/>
</dbReference>
<reference evidence="2" key="1">
    <citation type="submission" date="2022-12" db="EMBL/GenBank/DDBJ databases">
        <title>Paraconexibacter alkalitolerans sp. nov. and Baekduia alba sp. nov., isolated from soil and emended description of the genera Paraconexibacter (Chun et al., 2020) and Baekduia (An et al., 2020).</title>
        <authorList>
            <person name="Vieira S."/>
            <person name="Huber K.J."/>
            <person name="Geppert A."/>
            <person name="Wolf J."/>
            <person name="Neumann-Schaal M."/>
            <person name="Muesken M."/>
            <person name="Overmann J."/>
        </authorList>
    </citation>
    <scope>NUCLEOTIDE SEQUENCE</scope>
    <source>
        <strain evidence="2">AEG42_29</strain>
    </source>
</reference>
<proteinExistence type="inferred from homology"/>
<dbReference type="GO" id="GO:0020037">
    <property type="term" value="F:heme binding"/>
    <property type="evidence" value="ECO:0007669"/>
    <property type="project" value="InterPro"/>
</dbReference>
<dbReference type="InterPro" id="IPR036396">
    <property type="entry name" value="Cyt_P450_sf"/>
</dbReference>
<protein>
    <submittedName>
        <fullName evidence="2">Methyl-branched lipid omega-hydroxylase</fullName>
        <ecNumber evidence="2">1.14.15.14</ecNumber>
    </submittedName>
</protein>
<dbReference type="GO" id="GO:0005506">
    <property type="term" value="F:iron ion binding"/>
    <property type="evidence" value="ECO:0007669"/>
    <property type="project" value="InterPro"/>
</dbReference>
<dbReference type="PANTHER" id="PTHR46696">
    <property type="entry name" value="P450, PUTATIVE (EUROFUNG)-RELATED"/>
    <property type="match status" value="1"/>
</dbReference>
<dbReference type="InterPro" id="IPR002397">
    <property type="entry name" value="Cyt_P450_B"/>
</dbReference>
<dbReference type="PRINTS" id="PR00359">
    <property type="entry name" value="BP450"/>
</dbReference>
<dbReference type="InterPro" id="IPR001128">
    <property type="entry name" value="Cyt_P450"/>
</dbReference>
<dbReference type="PANTHER" id="PTHR46696:SF4">
    <property type="entry name" value="BIOTIN BIOSYNTHESIS CYTOCHROME P450"/>
    <property type="match status" value="1"/>
</dbReference>
<sequence length="415" mass="47116">MATYSPLNVGSFEFWEMPFVERERVFAELRANDPVSWQGPPDSLLVEPEMNTDGFWAITKYEHIREISRKPKIFSNSEGIFLEDLPEPVRVGALSFIVQDAPEHTYLRGVVSNAFSPRHMKTLEEWTRDQVIELIEGIKPNGSADICEEFTKQLPGRIFCSFFNITDPAHVHNTIQGAEEIVSWNDPELTAHEEPIMIFANAAEKLQDVAMELAEDRRVNPGEDLMTWIVQAEFEGRKMEDWEIGGFFVLMAGAANDTTRHAMAHGMLALQQNPEQKALLLSDIEKYLDGAVEEVLRWSSVILHMRRQVMEDYEIGGKTLKAGEKLALFYCSGNRDEDIFEDPMTFDITRTPNRHMTFGGGGPHFCLGSVLGKQMLKHGLREVYTRLPDIEIGEPEFLASSFMHGVKHLPGTWTP</sequence>
<dbReference type="RefSeq" id="WP_354700571.1">
    <property type="nucleotide sequence ID" value="NZ_CP114014.1"/>
</dbReference>
<keyword evidence="2" id="KW-0560">Oxidoreductase</keyword>